<keyword evidence="8" id="KW-0966">Cell projection</keyword>
<dbReference type="InterPro" id="IPR003481">
    <property type="entry name" value="FliD_N"/>
</dbReference>
<dbReference type="GO" id="GO:0071973">
    <property type="term" value="P:bacterial-type flagellum-dependent cell motility"/>
    <property type="evidence" value="ECO:0007669"/>
    <property type="project" value="TreeGrafter"/>
</dbReference>
<dbReference type="InterPro" id="IPR040026">
    <property type="entry name" value="FliD"/>
</dbReference>
<accession>A0AA42CS29</accession>
<comment type="function">
    <text evidence="5">Required for morphogenesis and for the elongation of the flagellar filament by facilitating polymerization of the flagellin monomers at the tip of growing filament. Forms a capping structure, which prevents flagellin subunits (transported through the central channel of the flagellum) from leaking out without polymerization at the distal end.</text>
</comment>
<evidence type="ECO:0000259" key="6">
    <source>
        <dbReference type="Pfam" id="PF02465"/>
    </source>
</evidence>
<comment type="similarity">
    <text evidence="1 5">Belongs to the FliD family.</text>
</comment>
<dbReference type="GO" id="GO:0009424">
    <property type="term" value="C:bacterial-type flagellum hook"/>
    <property type="evidence" value="ECO:0007669"/>
    <property type="project" value="UniProtKB-UniRule"/>
</dbReference>
<comment type="caution">
    <text evidence="8">The sequence shown here is derived from an EMBL/GenBank/DDBJ whole genome shotgun (WGS) entry which is preliminary data.</text>
</comment>
<dbReference type="Pfam" id="PF07195">
    <property type="entry name" value="FliD_C"/>
    <property type="match status" value="1"/>
</dbReference>
<gene>
    <name evidence="8" type="primary">fliD</name>
    <name evidence="8" type="ORF">NEE01_18600</name>
</gene>
<keyword evidence="8" id="KW-0969">Cilium</keyword>
<evidence type="ECO:0000256" key="3">
    <source>
        <dbReference type="ARBA" id="ARBA00023054"/>
    </source>
</evidence>
<feature type="domain" description="Flagellar hook-associated protein 2 C-terminal" evidence="7">
    <location>
        <begin position="265"/>
        <end position="485"/>
    </location>
</feature>
<evidence type="ECO:0000313" key="8">
    <source>
        <dbReference type="EMBL" id="MCW6536792.1"/>
    </source>
</evidence>
<keyword evidence="3" id="KW-0175">Coiled coil</keyword>
<dbReference type="EMBL" id="JANFAV010000016">
    <property type="protein sequence ID" value="MCW6536792.1"/>
    <property type="molecule type" value="Genomic_DNA"/>
</dbReference>
<dbReference type="RefSeq" id="WP_265270545.1">
    <property type="nucleotide sequence ID" value="NZ_JANFAU010000006.1"/>
</dbReference>
<feature type="domain" description="Flagellar hook-associated protein 2 N-terminal" evidence="6">
    <location>
        <begin position="41"/>
        <end position="139"/>
    </location>
</feature>
<evidence type="ECO:0000259" key="7">
    <source>
        <dbReference type="Pfam" id="PF07195"/>
    </source>
</evidence>
<comment type="subcellular location">
    <subcellularLocation>
        <location evidence="5">Secreted</location>
    </subcellularLocation>
    <subcellularLocation>
        <location evidence="5">Bacterial flagellum</location>
    </subcellularLocation>
</comment>
<dbReference type="GO" id="GO:0007155">
    <property type="term" value="P:cell adhesion"/>
    <property type="evidence" value="ECO:0007669"/>
    <property type="project" value="InterPro"/>
</dbReference>
<dbReference type="AlphaFoldDB" id="A0AA42CS29"/>
<keyword evidence="8" id="KW-0282">Flagellum</keyword>
<organism evidence="8 9">
    <name type="scientific">Sphingomonas lycopersici</name>
    <dbReference type="NCBI Taxonomy" id="2951807"/>
    <lineage>
        <taxon>Bacteria</taxon>
        <taxon>Pseudomonadati</taxon>
        <taxon>Pseudomonadota</taxon>
        <taxon>Alphaproteobacteria</taxon>
        <taxon>Sphingomonadales</taxon>
        <taxon>Sphingomonadaceae</taxon>
        <taxon>Sphingomonas</taxon>
    </lineage>
</organism>
<name>A0AA42CS29_9SPHN</name>
<keyword evidence="9" id="KW-1185">Reference proteome</keyword>
<dbReference type="Proteomes" id="UP001165565">
    <property type="component" value="Unassembled WGS sequence"/>
</dbReference>
<comment type="subunit">
    <text evidence="2 5">Homopentamer.</text>
</comment>
<sequence length="505" mass="50778">MTTTTSSTSSTTSTANTAASTTASVNAGAAQQLLSSLNTGSGVDTAALVASLVNAQFATKVAALNAKSQTLTTQISDVSTLKGSITDFANALQQLVKGGSLVAQPASSNANVLSVTPLIGAKLNGLSGSITVSQLASAQTAVSTTPVASAQASIGTGQFTLTLGTATYNADGSMATFAAGSGTPATITVDSSDNTLAGLASAINASGTGVTASIVTNVDGSAYLSLKGATGAAQAFTLTATTDDNGTLSAFNVGPGAAMKIASPAQNAKLTLDGVAVERTSNSISDLVSGLQINLNAVSATPVTLSSTTPTTALTNAVNDFVDTYNQVFSALKALVDPITGDLRADTAAQNLYRSMRSLTTRQLIANPATGAPATLADLGVNTNRDGSLSVNSTTLTNAITNNPAGVEAIFAYGTSNTDGINAAMQSIQLNATSMVYGLGASNTTYTAAKSDLGKQQDDLTLQQQAMTDRLTQQFANMNSKVAAYKSTQAYLQQQIDMWTKSGNN</sequence>
<evidence type="ECO:0000256" key="2">
    <source>
        <dbReference type="ARBA" id="ARBA00011255"/>
    </source>
</evidence>
<keyword evidence="4 5" id="KW-0975">Bacterial flagellum</keyword>
<evidence type="ECO:0000256" key="5">
    <source>
        <dbReference type="RuleBase" id="RU362066"/>
    </source>
</evidence>
<dbReference type="InterPro" id="IPR010809">
    <property type="entry name" value="FliD_C"/>
</dbReference>
<protein>
    <recommendedName>
        <fullName evidence="5">Flagellar hook-associated protein 2</fullName>
        <shortName evidence="5">HAP2</shortName>
    </recommendedName>
    <alternativeName>
        <fullName evidence="5">Flagellar cap protein</fullName>
    </alternativeName>
</protein>
<evidence type="ECO:0000313" key="9">
    <source>
        <dbReference type="Proteomes" id="UP001165565"/>
    </source>
</evidence>
<proteinExistence type="inferred from homology"/>
<dbReference type="PANTHER" id="PTHR30288:SF0">
    <property type="entry name" value="FLAGELLAR HOOK-ASSOCIATED PROTEIN 2"/>
    <property type="match status" value="1"/>
</dbReference>
<evidence type="ECO:0000256" key="4">
    <source>
        <dbReference type="ARBA" id="ARBA00023143"/>
    </source>
</evidence>
<dbReference type="Pfam" id="PF02465">
    <property type="entry name" value="FliD_N"/>
    <property type="match status" value="1"/>
</dbReference>
<evidence type="ECO:0000256" key="1">
    <source>
        <dbReference type="ARBA" id="ARBA00009764"/>
    </source>
</evidence>
<keyword evidence="5" id="KW-0964">Secreted</keyword>
<reference evidence="8" key="1">
    <citation type="submission" date="2022-06" db="EMBL/GenBank/DDBJ databases">
        <title>Sphingomonas sp. nov. isolated from rhizosphere soil of tomato.</title>
        <authorList>
            <person name="Dong H."/>
            <person name="Gao R."/>
        </authorList>
    </citation>
    <scope>NUCLEOTIDE SEQUENCE</scope>
    <source>
        <strain evidence="8">MMSM24</strain>
    </source>
</reference>
<dbReference type="GO" id="GO:0005576">
    <property type="term" value="C:extracellular region"/>
    <property type="evidence" value="ECO:0007669"/>
    <property type="project" value="UniProtKB-SubCell"/>
</dbReference>
<dbReference type="PANTHER" id="PTHR30288">
    <property type="entry name" value="FLAGELLAR CAP/ASSEMBLY PROTEIN FLID"/>
    <property type="match status" value="1"/>
</dbReference>
<dbReference type="GO" id="GO:0009421">
    <property type="term" value="C:bacterial-type flagellum filament cap"/>
    <property type="evidence" value="ECO:0007669"/>
    <property type="project" value="InterPro"/>
</dbReference>